<reference evidence="1 2" key="1">
    <citation type="submission" date="2019-03" db="EMBL/GenBank/DDBJ databases">
        <title>Single cell metagenomics reveals metabolic interactions within the superorganism composed of flagellate Streblomastix strix and complex community of Bacteroidetes bacteria on its surface.</title>
        <authorList>
            <person name="Treitli S.C."/>
            <person name="Kolisko M."/>
            <person name="Husnik F."/>
            <person name="Keeling P."/>
            <person name="Hampl V."/>
        </authorList>
    </citation>
    <scope>NUCLEOTIDE SEQUENCE [LARGE SCALE GENOMIC DNA]</scope>
    <source>
        <strain evidence="1">ST1C</strain>
    </source>
</reference>
<dbReference type="AlphaFoldDB" id="A0A5J4WX15"/>
<gene>
    <name evidence="1" type="ORF">EZS28_005416</name>
</gene>
<evidence type="ECO:0000313" key="1">
    <source>
        <dbReference type="EMBL" id="KAA6399056.1"/>
    </source>
</evidence>
<dbReference type="EMBL" id="SNRW01000828">
    <property type="protein sequence ID" value="KAA6399056.1"/>
    <property type="molecule type" value="Genomic_DNA"/>
</dbReference>
<accession>A0A5J4WX15</accession>
<name>A0A5J4WX15_9EUKA</name>
<dbReference type="Proteomes" id="UP000324800">
    <property type="component" value="Unassembled WGS sequence"/>
</dbReference>
<comment type="caution">
    <text evidence="1">The sequence shown here is derived from an EMBL/GenBank/DDBJ whole genome shotgun (WGS) entry which is preliminary data.</text>
</comment>
<organism evidence="1 2">
    <name type="scientific">Streblomastix strix</name>
    <dbReference type="NCBI Taxonomy" id="222440"/>
    <lineage>
        <taxon>Eukaryota</taxon>
        <taxon>Metamonada</taxon>
        <taxon>Preaxostyla</taxon>
        <taxon>Oxymonadida</taxon>
        <taxon>Streblomastigidae</taxon>
        <taxon>Streblomastix</taxon>
    </lineage>
</organism>
<evidence type="ECO:0000313" key="2">
    <source>
        <dbReference type="Proteomes" id="UP000324800"/>
    </source>
</evidence>
<protein>
    <submittedName>
        <fullName evidence="1">Uncharacterized protein</fullName>
    </submittedName>
</protein>
<proteinExistence type="predicted"/>
<sequence>MGCRTVVLEYDHPSVEGNGQLLELKGTQIIFKSLIVSKGTQHQQIVEEAAQVLHTSGDTLSEIGNQKLLGSIQQIVKQCLLQISEDIPFIVHKLGNNEAHLLSEAKTRALILMLSKTRTQIRTITSSADSQVRAPGIFQMMLNQCRDQDEIMTREIFARNQTEEMLQSQSFIGMREKTARYLQTWKLVKGDDFIQKGFFQIFKNEDSEKWKVKPFKDSNEISLPISPANRLCENKSIEEEKLERVYDITIEDPTRTILDARNSLDIREDDTGCERSRVNHNIIHFLKDLGSEFGIRNWRQPSASWRIEERFENMDRQQEGNGGYFFRSVQLLRNHQIAADQSDPNKVRQLYHSITYCQIECRRIIRSGNEEDRWNLSITENTNTDSTYSGNIEQDNNALSKLSTQGDYSVKKEVFIALCQAQEIIPTLDFKYLILGDNSLILNPGKEIIRKERTCYHLEKSWHSSWTKSPLSKEIINRVREQSELAKRLTTDVHRKIEIRYLKGIFSNNWSLQRLDERESIFYGRPFSKGNVIHSHRIHDVADKDKENKAIISKSSCINILHIAVTHI</sequence>